<name>A0A926Y323_9BACT</name>
<dbReference type="AlphaFoldDB" id="A0A926Y323"/>
<keyword evidence="1" id="KW-0812">Transmembrane</keyword>
<keyword evidence="1" id="KW-1133">Transmembrane helix</keyword>
<dbReference type="RefSeq" id="WP_190888853.1">
    <property type="nucleotide sequence ID" value="NZ_JACWZY010000018.1"/>
</dbReference>
<proteinExistence type="predicted"/>
<organism evidence="2 3">
    <name type="scientific">Spirosoma profusum</name>
    <dbReference type="NCBI Taxonomy" id="2771354"/>
    <lineage>
        <taxon>Bacteria</taxon>
        <taxon>Pseudomonadati</taxon>
        <taxon>Bacteroidota</taxon>
        <taxon>Cytophagia</taxon>
        <taxon>Cytophagales</taxon>
        <taxon>Cytophagaceae</taxon>
        <taxon>Spirosoma</taxon>
    </lineage>
</organism>
<sequence>MDKAFVTNITVRFTAVFLGLLVLYTLLNLLAFKSLASDNQHPKGPEPGTYKSSRMTSWLTATPYGPGDPRRGKYGPQVSYGVGSMPFKGLFGDLILHRDGTYTFTEDKHGGTWKYIPEKDSVAFTGWLAPFKTGYSYEENWITIYTGKVKMPDGGELNISYTKKREK</sequence>
<keyword evidence="1" id="KW-0472">Membrane</keyword>
<protein>
    <submittedName>
        <fullName evidence="2">Uncharacterized protein</fullName>
    </submittedName>
</protein>
<dbReference type="Proteomes" id="UP000598820">
    <property type="component" value="Unassembled WGS sequence"/>
</dbReference>
<dbReference type="EMBL" id="JACWZY010000018">
    <property type="protein sequence ID" value="MBD2703008.1"/>
    <property type="molecule type" value="Genomic_DNA"/>
</dbReference>
<feature type="transmembrane region" description="Helical" evidence="1">
    <location>
        <begin position="12"/>
        <end position="32"/>
    </location>
</feature>
<comment type="caution">
    <text evidence="2">The sequence shown here is derived from an EMBL/GenBank/DDBJ whole genome shotgun (WGS) entry which is preliminary data.</text>
</comment>
<reference evidence="2" key="1">
    <citation type="submission" date="2020-09" db="EMBL/GenBank/DDBJ databases">
        <authorList>
            <person name="Kim M.K."/>
        </authorList>
    </citation>
    <scope>NUCLEOTIDE SEQUENCE</scope>
    <source>
        <strain evidence="2">BT702</strain>
    </source>
</reference>
<accession>A0A926Y323</accession>
<evidence type="ECO:0000313" key="2">
    <source>
        <dbReference type="EMBL" id="MBD2703008.1"/>
    </source>
</evidence>
<evidence type="ECO:0000256" key="1">
    <source>
        <dbReference type="SAM" id="Phobius"/>
    </source>
</evidence>
<gene>
    <name evidence="2" type="ORF">IC229_20345</name>
</gene>
<keyword evidence="3" id="KW-1185">Reference proteome</keyword>
<evidence type="ECO:0000313" key="3">
    <source>
        <dbReference type="Proteomes" id="UP000598820"/>
    </source>
</evidence>